<dbReference type="RefSeq" id="WP_141280507.1">
    <property type="nucleotide sequence ID" value="NZ_BAAAWK010000001.1"/>
</dbReference>
<dbReference type="GeneID" id="97302523"/>
<feature type="transmembrane region" description="Helical" evidence="1">
    <location>
        <begin position="89"/>
        <end position="108"/>
    </location>
</feature>
<protein>
    <recommendedName>
        <fullName evidence="4">Integral membrane protein</fullName>
    </recommendedName>
</protein>
<feature type="transmembrane region" description="Helical" evidence="1">
    <location>
        <begin position="128"/>
        <end position="148"/>
    </location>
</feature>
<gene>
    <name evidence="2" type="ORF">AAU01_00110</name>
</gene>
<evidence type="ECO:0008006" key="4">
    <source>
        <dbReference type="Google" id="ProtNLM"/>
    </source>
</evidence>
<feature type="transmembrane region" description="Helical" evidence="1">
    <location>
        <begin position="12"/>
        <end position="33"/>
    </location>
</feature>
<reference evidence="2 3" key="1">
    <citation type="submission" date="2019-06" db="EMBL/GenBank/DDBJ databases">
        <title>Whole genome shotgun sequence of Paenarthrobacter aurescens NBRC 12136.</title>
        <authorList>
            <person name="Hosoyama A."/>
            <person name="Uohara A."/>
            <person name="Ohji S."/>
            <person name="Ichikawa N."/>
        </authorList>
    </citation>
    <scope>NUCLEOTIDE SEQUENCE [LARGE SCALE GENOMIC DNA]</scope>
    <source>
        <strain evidence="2 3">NBRC 12136</strain>
    </source>
</reference>
<organism evidence="2 3">
    <name type="scientific">Paenarthrobacter aurescens</name>
    <name type="common">Arthrobacter aurescens</name>
    <dbReference type="NCBI Taxonomy" id="43663"/>
    <lineage>
        <taxon>Bacteria</taxon>
        <taxon>Bacillati</taxon>
        <taxon>Actinomycetota</taxon>
        <taxon>Actinomycetes</taxon>
        <taxon>Micrococcales</taxon>
        <taxon>Micrococcaceae</taxon>
        <taxon>Paenarthrobacter</taxon>
    </lineage>
</organism>
<keyword evidence="1" id="KW-1133">Transmembrane helix</keyword>
<sequence>MSGNHPYRRAGAVIVAGTVVWFVGISPVSRVYITPDDAERLRMLQAGHRGWITGQHLTAAGTAAVPVGFAAFARSIPDSGTSGRRAKKWAFAAAAALLAGAPLFVSSLARRAFDIEGFAYRRGSNAPFLTYSGLHVVALAALGGSLLSLPAKRWIGITAAASAPIYGAILVAKKDIPPFAFYLVEGLAGAYLMAWEEPEESYGLRTRDSKGERS</sequence>
<accession>A0A4Y3NDI3</accession>
<evidence type="ECO:0000313" key="3">
    <source>
        <dbReference type="Proteomes" id="UP000317715"/>
    </source>
</evidence>
<keyword evidence="1" id="KW-0812">Transmembrane</keyword>
<feature type="transmembrane region" description="Helical" evidence="1">
    <location>
        <begin position="154"/>
        <end position="172"/>
    </location>
</feature>
<dbReference type="AlphaFoldDB" id="A0A4Y3NDI3"/>
<keyword evidence="3" id="KW-1185">Reference proteome</keyword>
<comment type="caution">
    <text evidence="2">The sequence shown here is derived from an EMBL/GenBank/DDBJ whole genome shotgun (WGS) entry which is preliminary data.</text>
</comment>
<dbReference type="EMBL" id="BJMD01000001">
    <property type="protein sequence ID" value="GEB17256.1"/>
    <property type="molecule type" value="Genomic_DNA"/>
</dbReference>
<keyword evidence="1" id="KW-0472">Membrane</keyword>
<evidence type="ECO:0000313" key="2">
    <source>
        <dbReference type="EMBL" id="GEB17256.1"/>
    </source>
</evidence>
<name>A0A4Y3NDI3_PAEAU</name>
<proteinExistence type="predicted"/>
<dbReference type="OrthoDB" id="4946950at2"/>
<feature type="transmembrane region" description="Helical" evidence="1">
    <location>
        <begin position="179"/>
        <end position="195"/>
    </location>
</feature>
<evidence type="ECO:0000256" key="1">
    <source>
        <dbReference type="SAM" id="Phobius"/>
    </source>
</evidence>
<dbReference type="Proteomes" id="UP000317715">
    <property type="component" value="Unassembled WGS sequence"/>
</dbReference>